<dbReference type="AlphaFoldDB" id="A0A0A1MVC6"/>
<evidence type="ECO:0000313" key="6">
    <source>
        <dbReference type="Proteomes" id="UP000242381"/>
    </source>
</evidence>
<dbReference type="InterPro" id="IPR016181">
    <property type="entry name" value="Acyl_CoA_acyltransferase"/>
</dbReference>
<dbReference type="InterPro" id="IPR000182">
    <property type="entry name" value="GNAT_dom"/>
</dbReference>
<dbReference type="Pfam" id="PF00583">
    <property type="entry name" value="Acetyltransf_1"/>
    <property type="match status" value="1"/>
</dbReference>
<sequence length="165" mass="18870">MDLEIKPATIDDVPLILHFIKSLAAYEKLSHEVTATEDILRETLFGERRYAEVVFAYARKTKDSPLEPAGMALFFHNFSTFTGRPGIYLEDLFVHTEFRGSGIGKSLLIYLAALAKERNNPRFEWVCLDWNESSLKFYNSLGAKQLKEWIIHRVEGKSLDDLAAL</sequence>
<dbReference type="Proteomes" id="UP000242381">
    <property type="component" value="Unassembled WGS sequence"/>
</dbReference>
<feature type="domain" description="N-acetyltransferase" evidence="4">
    <location>
        <begin position="3"/>
        <end position="160"/>
    </location>
</feature>
<comment type="similarity">
    <text evidence="1">Belongs to the acetyltransferase family.</text>
</comment>
<dbReference type="FunFam" id="3.40.630.30:FF:000064">
    <property type="entry name" value="GNAT family acetyltransferase"/>
    <property type="match status" value="1"/>
</dbReference>
<keyword evidence="3 5" id="KW-0012">Acyltransferase</keyword>
<dbReference type="VEuPathDB" id="FungiDB:BCV72DRAFT_98818"/>
<dbReference type="PANTHER" id="PTHR10545">
    <property type="entry name" value="DIAMINE N-ACETYLTRANSFERASE"/>
    <property type="match status" value="1"/>
</dbReference>
<accession>A0A0A1MVC6</accession>
<name>A0A0A1MVC6_RHIZD</name>
<evidence type="ECO:0000256" key="2">
    <source>
        <dbReference type="ARBA" id="ARBA00022679"/>
    </source>
</evidence>
<dbReference type="PANTHER" id="PTHR10545:SF29">
    <property type="entry name" value="GH14572P-RELATED"/>
    <property type="match status" value="1"/>
</dbReference>
<dbReference type="SUPFAM" id="SSF55729">
    <property type="entry name" value="Acyl-CoA N-acyltransferases (Nat)"/>
    <property type="match status" value="1"/>
</dbReference>
<gene>
    <name evidence="5" type="ORF">BCV71DRAFT_228659</name>
</gene>
<dbReference type="GO" id="GO:0008080">
    <property type="term" value="F:N-acetyltransferase activity"/>
    <property type="evidence" value="ECO:0007669"/>
    <property type="project" value="UniProtKB-ARBA"/>
</dbReference>
<proteinExistence type="inferred from homology"/>
<dbReference type="PROSITE" id="PS51186">
    <property type="entry name" value="GNAT"/>
    <property type="match status" value="1"/>
</dbReference>
<keyword evidence="2 5" id="KW-0808">Transferase</keyword>
<dbReference type="EMBL" id="KV921421">
    <property type="protein sequence ID" value="ORE15501.1"/>
    <property type="molecule type" value="Genomic_DNA"/>
</dbReference>
<protein>
    <submittedName>
        <fullName evidence="5">Acyl-CoA N-acyltransferase</fullName>
    </submittedName>
</protein>
<dbReference type="OMA" id="QSEWVRY"/>
<organism evidence="5 6">
    <name type="scientific">Rhizopus microsporus</name>
    <dbReference type="NCBI Taxonomy" id="58291"/>
    <lineage>
        <taxon>Eukaryota</taxon>
        <taxon>Fungi</taxon>
        <taxon>Fungi incertae sedis</taxon>
        <taxon>Mucoromycota</taxon>
        <taxon>Mucoromycotina</taxon>
        <taxon>Mucoromycetes</taxon>
        <taxon>Mucorales</taxon>
        <taxon>Mucorineae</taxon>
        <taxon>Rhizopodaceae</taxon>
        <taxon>Rhizopus</taxon>
    </lineage>
</organism>
<reference evidence="5 6" key="1">
    <citation type="journal article" date="2016" name="Proc. Natl. Acad. Sci. U.S.A.">
        <title>Lipid metabolic changes in an early divergent fungus govern the establishment of a mutualistic symbiosis with endobacteria.</title>
        <authorList>
            <person name="Lastovetsky O.A."/>
            <person name="Gaspar M.L."/>
            <person name="Mondo S.J."/>
            <person name="LaButti K.M."/>
            <person name="Sandor L."/>
            <person name="Grigoriev I.V."/>
            <person name="Henry S.A."/>
            <person name="Pawlowska T.E."/>
        </authorList>
    </citation>
    <scope>NUCLEOTIDE SEQUENCE [LARGE SCALE GENOMIC DNA]</scope>
    <source>
        <strain evidence="5 6">ATCC 11559</strain>
    </source>
</reference>
<evidence type="ECO:0000256" key="1">
    <source>
        <dbReference type="ARBA" id="ARBA00008694"/>
    </source>
</evidence>
<dbReference type="Gene3D" id="3.40.630.30">
    <property type="match status" value="1"/>
</dbReference>
<dbReference type="CDD" id="cd04301">
    <property type="entry name" value="NAT_SF"/>
    <property type="match status" value="1"/>
</dbReference>
<evidence type="ECO:0000313" key="5">
    <source>
        <dbReference type="EMBL" id="ORE15501.1"/>
    </source>
</evidence>
<evidence type="ECO:0000256" key="3">
    <source>
        <dbReference type="ARBA" id="ARBA00023315"/>
    </source>
</evidence>
<evidence type="ECO:0000259" key="4">
    <source>
        <dbReference type="PROSITE" id="PS51186"/>
    </source>
</evidence>
<dbReference type="InterPro" id="IPR051016">
    <property type="entry name" value="Diverse_Substrate_AcTransf"/>
</dbReference>